<evidence type="ECO:0000256" key="1">
    <source>
        <dbReference type="SAM" id="Phobius"/>
    </source>
</evidence>
<gene>
    <name evidence="2" type="ORF">Q5M86_06265</name>
</gene>
<organism evidence="2 3">
    <name type="scientific">Brachyspira innocens</name>
    <dbReference type="NCBI Taxonomy" id="13264"/>
    <lineage>
        <taxon>Bacteria</taxon>
        <taxon>Pseudomonadati</taxon>
        <taxon>Spirochaetota</taxon>
        <taxon>Spirochaetia</taxon>
        <taxon>Brachyspirales</taxon>
        <taxon>Brachyspiraceae</taxon>
        <taxon>Brachyspira</taxon>
    </lineage>
</organism>
<keyword evidence="1" id="KW-0472">Membrane</keyword>
<keyword evidence="1" id="KW-0812">Transmembrane</keyword>
<feature type="transmembrane region" description="Helical" evidence="1">
    <location>
        <begin position="84"/>
        <end position="107"/>
    </location>
</feature>
<evidence type="ECO:0000313" key="2">
    <source>
        <dbReference type="EMBL" id="MDO7020374.1"/>
    </source>
</evidence>
<reference evidence="2" key="1">
    <citation type="submission" date="2023-07" db="EMBL/GenBank/DDBJ databases">
        <title>Mucosal microbiota of week-old chicken and adult hens.</title>
        <authorList>
            <person name="Volf J."/>
            <person name="Karasova D."/>
            <person name="Crhanova M."/>
            <person name="Faldynova M."/>
            <person name="Prikrylova H."/>
            <person name="Zeman M."/>
            <person name="Babak V."/>
            <person name="Rajova J."/>
            <person name="Rychlik I."/>
        </authorList>
    </citation>
    <scope>NUCLEOTIDE SEQUENCE</scope>
    <source>
        <strain evidence="2">ET902</strain>
    </source>
</reference>
<keyword evidence="1" id="KW-1133">Transmembrane helix</keyword>
<proteinExistence type="predicted"/>
<dbReference type="EMBL" id="JAUPBM010000064">
    <property type="protein sequence ID" value="MDO7020374.1"/>
    <property type="molecule type" value="Genomic_DNA"/>
</dbReference>
<feature type="transmembrane region" description="Helical" evidence="1">
    <location>
        <begin position="45"/>
        <end position="64"/>
    </location>
</feature>
<sequence>MKEVHYKICMNEEELVDALMNDDDVIYAEYKLGKKISNIKNTGKIAWGVLIGGVLVAATAIISSKKLGKDKALIASSIATIPSAAAAIIYIGLPSTISLIQILVSAYKKNDGINGSKDIVLKLRNNYYIAEKDREKLTLKKTAGEKVKEVKITEITEPEGKKGK</sequence>
<dbReference type="Proteomes" id="UP001175147">
    <property type="component" value="Unassembled WGS sequence"/>
</dbReference>
<evidence type="ECO:0000313" key="3">
    <source>
        <dbReference type="Proteomes" id="UP001175147"/>
    </source>
</evidence>
<accession>A0ABT8YYZ8</accession>
<keyword evidence="3" id="KW-1185">Reference proteome</keyword>
<comment type="caution">
    <text evidence="2">The sequence shown here is derived from an EMBL/GenBank/DDBJ whole genome shotgun (WGS) entry which is preliminary data.</text>
</comment>
<protein>
    <submittedName>
        <fullName evidence="2">Uncharacterized protein</fullName>
    </submittedName>
</protein>
<name>A0ABT8YYZ8_9SPIR</name>
<dbReference type="RefSeq" id="WP_304385106.1">
    <property type="nucleotide sequence ID" value="NZ_JAUPBL010000032.1"/>
</dbReference>